<dbReference type="STRING" id="1034346.GCA_000313565_00997"/>
<gene>
    <name evidence="2" type="ORF">DES51_112115</name>
    <name evidence="1" type="ORF">MQE39_16890</name>
</gene>
<dbReference type="Proteomes" id="UP000247612">
    <property type="component" value="Unassembled WGS sequence"/>
</dbReference>
<evidence type="ECO:0000313" key="3">
    <source>
        <dbReference type="Proteomes" id="UP000247612"/>
    </source>
</evidence>
<dbReference type="RefSeq" id="WP_022937311.1">
    <property type="nucleotide sequence ID" value="NZ_BAABZA010000001.1"/>
</dbReference>
<organism evidence="2 3">
    <name type="scientific">Dielma fastidiosa</name>
    <dbReference type="NCBI Taxonomy" id="1034346"/>
    <lineage>
        <taxon>Bacteria</taxon>
        <taxon>Bacillati</taxon>
        <taxon>Bacillota</taxon>
        <taxon>Erysipelotrichia</taxon>
        <taxon>Erysipelotrichales</taxon>
        <taxon>Erysipelotrichaceae</taxon>
        <taxon>Dielma</taxon>
    </lineage>
</organism>
<reference evidence="2 3" key="1">
    <citation type="submission" date="2018-05" db="EMBL/GenBank/DDBJ databases">
        <title>Genomic Encyclopedia of Type Strains, Phase IV (KMG-IV): sequencing the most valuable type-strain genomes for metagenomic binning, comparative biology and taxonomic classification.</title>
        <authorList>
            <person name="Goeker M."/>
        </authorList>
    </citation>
    <scope>NUCLEOTIDE SEQUENCE [LARGE SCALE GENOMIC DNA]</scope>
    <source>
        <strain evidence="2 3">JC118</strain>
    </source>
</reference>
<dbReference type="Proteomes" id="UP001276902">
    <property type="component" value="Unassembled WGS sequence"/>
</dbReference>
<protein>
    <submittedName>
        <fullName evidence="2">Uncharacterized protein</fullName>
    </submittedName>
</protein>
<dbReference type="EMBL" id="JALDAW010000023">
    <property type="protein sequence ID" value="MDY5169796.1"/>
    <property type="molecule type" value="Genomic_DNA"/>
</dbReference>
<proteinExistence type="predicted"/>
<sequence>MKKLTLILLIWTFWLVTPIKSEGVVPEYTIYNDSKAADIAAVHDEVMTIASDLFQYADADSYQTLLQSGIQKFSHEGWQVKLHNHSLIITIGDGKGDVVGGKFTKNEFCLPEVKPKSIVREWLGF</sequence>
<dbReference type="OrthoDB" id="9897040at2"/>
<keyword evidence="3" id="KW-1185">Reference proteome</keyword>
<comment type="caution">
    <text evidence="2">The sequence shown here is derived from an EMBL/GenBank/DDBJ whole genome shotgun (WGS) entry which is preliminary data.</text>
</comment>
<dbReference type="GeneID" id="94440497"/>
<accession>A0A318KMT5</accession>
<dbReference type="AlphaFoldDB" id="A0A318KMT5"/>
<name>A0A318KMT5_9FIRM</name>
<evidence type="ECO:0000313" key="1">
    <source>
        <dbReference type="EMBL" id="MDY5169796.1"/>
    </source>
</evidence>
<reference evidence="1" key="2">
    <citation type="submission" date="2022-03" db="EMBL/GenBank/DDBJ databases">
        <title>First case of bacteraemia caused by Dielma fastidiosa in a patient hospitalised with diverticulitis.</title>
        <authorList>
            <person name="Forman-Ankjaer B."/>
            <person name="Hvid-Jensen F."/>
            <person name="Kobel C.M."/>
            <person name="Greve T."/>
        </authorList>
    </citation>
    <scope>NUCLEOTIDE SEQUENCE</scope>
    <source>
        <strain evidence="1">AUH_DF_2021</strain>
    </source>
</reference>
<dbReference type="EMBL" id="QJKH01000012">
    <property type="protein sequence ID" value="PXX77175.1"/>
    <property type="molecule type" value="Genomic_DNA"/>
</dbReference>
<evidence type="ECO:0000313" key="2">
    <source>
        <dbReference type="EMBL" id="PXX77175.1"/>
    </source>
</evidence>